<dbReference type="AlphaFoldDB" id="A0A8X6PNF6"/>
<dbReference type="Proteomes" id="UP000887013">
    <property type="component" value="Unassembled WGS sequence"/>
</dbReference>
<feature type="chain" id="PRO_5036477951" evidence="1">
    <location>
        <begin position="25"/>
        <end position="84"/>
    </location>
</feature>
<gene>
    <name evidence="2" type="ORF">NPIL_540341</name>
</gene>
<keyword evidence="3" id="KW-1185">Reference proteome</keyword>
<evidence type="ECO:0000313" key="3">
    <source>
        <dbReference type="Proteomes" id="UP000887013"/>
    </source>
</evidence>
<feature type="signal peptide" evidence="1">
    <location>
        <begin position="1"/>
        <end position="24"/>
    </location>
</feature>
<name>A0A8X6PNF6_NEPPI</name>
<reference evidence="2" key="1">
    <citation type="submission" date="2020-08" db="EMBL/GenBank/DDBJ databases">
        <title>Multicomponent nature underlies the extraordinary mechanical properties of spider dragline silk.</title>
        <authorList>
            <person name="Kono N."/>
            <person name="Nakamura H."/>
            <person name="Mori M."/>
            <person name="Yoshida Y."/>
            <person name="Ohtoshi R."/>
            <person name="Malay A.D."/>
            <person name="Moran D.A.P."/>
            <person name="Tomita M."/>
            <person name="Numata K."/>
            <person name="Arakawa K."/>
        </authorList>
    </citation>
    <scope>NUCLEOTIDE SEQUENCE</scope>
</reference>
<dbReference type="EMBL" id="BMAW01118488">
    <property type="protein sequence ID" value="GFT80014.1"/>
    <property type="molecule type" value="Genomic_DNA"/>
</dbReference>
<dbReference type="OrthoDB" id="422540at2759"/>
<evidence type="ECO:0000256" key="1">
    <source>
        <dbReference type="SAM" id="SignalP"/>
    </source>
</evidence>
<proteinExistence type="predicted"/>
<comment type="caution">
    <text evidence="2">The sequence shown here is derived from an EMBL/GenBank/DDBJ whole genome shotgun (WGS) entry which is preliminary data.</text>
</comment>
<protein>
    <submittedName>
        <fullName evidence="2">Uncharacterized protein</fullName>
    </submittedName>
</protein>
<sequence>MAYGSAQWNAVLLTILLGFRDTWKEDLQATIAEMNYGAPMRFSGEFLCPSKQNADQLLLWGETKSQCSVYLLQRFDIMDTKQLS</sequence>
<accession>A0A8X6PNF6</accession>
<keyword evidence="1" id="KW-0732">Signal</keyword>
<organism evidence="2 3">
    <name type="scientific">Nephila pilipes</name>
    <name type="common">Giant wood spider</name>
    <name type="synonym">Nephila maculata</name>
    <dbReference type="NCBI Taxonomy" id="299642"/>
    <lineage>
        <taxon>Eukaryota</taxon>
        <taxon>Metazoa</taxon>
        <taxon>Ecdysozoa</taxon>
        <taxon>Arthropoda</taxon>
        <taxon>Chelicerata</taxon>
        <taxon>Arachnida</taxon>
        <taxon>Araneae</taxon>
        <taxon>Araneomorphae</taxon>
        <taxon>Entelegynae</taxon>
        <taxon>Araneoidea</taxon>
        <taxon>Nephilidae</taxon>
        <taxon>Nephila</taxon>
    </lineage>
</organism>
<evidence type="ECO:0000313" key="2">
    <source>
        <dbReference type="EMBL" id="GFT80014.1"/>
    </source>
</evidence>